<accession>A0A7S4G9D6</accession>
<evidence type="ECO:0000256" key="2">
    <source>
        <dbReference type="ARBA" id="ARBA00023136"/>
    </source>
</evidence>
<comment type="subcellular location">
    <subcellularLocation>
        <location evidence="1">Membrane</location>
    </subcellularLocation>
</comment>
<dbReference type="PROSITE" id="PS51778">
    <property type="entry name" value="VAST"/>
    <property type="match status" value="1"/>
</dbReference>
<sequence length="220" mass="23942">MSWLWGSSDKGEDKGVASPKSGGSNKSGGSTEMRSLTVSETFPKMSPKEAFDIVFGKDLVIAYQESQGNKNVEVSDWKDVSTDEDKAAGTERLERTLKYTVPMNVPLPKMMADSMGMIDTIANSVETVTIKDGVYEVTATCELTGPPMANKVDVKPLFIVKQDPKEATTGLVECNISFSFNVWGLSSMVEATMESGVRKGFEDLLKMAKTWATDGKPTKK</sequence>
<dbReference type="EMBL" id="HBJA01118673">
    <property type="protein sequence ID" value="CAE0829573.1"/>
    <property type="molecule type" value="Transcribed_RNA"/>
</dbReference>
<organism evidence="5">
    <name type="scientific">Eutreptiella gymnastica</name>
    <dbReference type="NCBI Taxonomy" id="73025"/>
    <lineage>
        <taxon>Eukaryota</taxon>
        <taxon>Discoba</taxon>
        <taxon>Euglenozoa</taxon>
        <taxon>Euglenida</taxon>
        <taxon>Spirocuta</taxon>
        <taxon>Euglenophyceae</taxon>
        <taxon>Eutreptiales</taxon>
        <taxon>Eutreptiaceae</taxon>
        <taxon>Eutreptiella</taxon>
    </lineage>
</organism>
<evidence type="ECO:0000313" key="5">
    <source>
        <dbReference type="EMBL" id="CAE0829573.1"/>
    </source>
</evidence>
<name>A0A7S4G9D6_9EUGL</name>
<evidence type="ECO:0000259" key="4">
    <source>
        <dbReference type="PROSITE" id="PS51778"/>
    </source>
</evidence>
<evidence type="ECO:0000256" key="3">
    <source>
        <dbReference type="SAM" id="MobiDB-lite"/>
    </source>
</evidence>
<dbReference type="GO" id="GO:0016020">
    <property type="term" value="C:membrane"/>
    <property type="evidence" value="ECO:0007669"/>
    <property type="project" value="UniProtKB-SubCell"/>
</dbReference>
<gene>
    <name evidence="5" type="ORF">EGYM00163_LOCUS40851</name>
</gene>
<feature type="region of interest" description="Disordered" evidence="3">
    <location>
        <begin position="1"/>
        <end position="41"/>
    </location>
</feature>
<keyword evidence="2" id="KW-0472">Membrane</keyword>
<evidence type="ECO:0000256" key="1">
    <source>
        <dbReference type="ARBA" id="ARBA00004370"/>
    </source>
</evidence>
<reference evidence="5" key="1">
    <citation type="submission" date="2021-01" db="EMBL/GenBank/DDBJ databases">
        <authorList>
            <person name="Corre E."/>
            <person name="Pelletier E."/>
            <person name="Niang G."/>
            <person name="Scheremetjew M."/>
            <person name="Finn R."/>
            <person name="Kale V."/>
            <person name="Holt S."/>
            <person name="Cochrane G."/>
            <person name="Meng A."/>
            <person name="Brown T."/>
            <person name="Cohen L."/>
        </authorList>
    </citation>
    <scope>NUCLEOTIDE SEQUENCE</scope>
    <source>
        <strain evidence="5">CCMP1594</strain>
    </source>
</reference>
<proteinExistence type="predicted"/>
<protein>
    <recommendedName>
        <fullName evidence="4">VASt domain-containing protein</fullName>
    </recommendedName>
</protein>
<dbReference type="InterPro" id="IPR031968">
    <property type="entry name" value="VASt"/>
</dbReference>
<dbReference type="Pfam" id="PF16016">
    <property type="entry name" value="VASt"/>
    <property type="match status" value="1"/>
</dbReference>
<dbReference type="AlphaFoldDB" id="A0A7S4G9D6"/>
<feature type="domain" description="VASt" evidence="4">
    <location>
        <begin position="33"/>
        <end position="216"/>
    </location>
</feature>
<feature type="compositionally biased region" description="Low complexity" evidence="3">
    <location>
        <begin position="20"/>
        <end position="30"/>
    </location>
</feature>